<dbReference type="PANTHER" id="PTHR43531">
    <property type="entry name" value="PROTEIN ICFG"/>
    <property type="match status" value="1"/>
</dbReference>
<protein>
    <recommendedName>
        <fullName evidence="5">Methyl-accepting transducer domain-containing protein</fullName>
    </recommendedName>
</protein>
<reference evidence="7" key="1">
    <citation type="submission" date="2017-11" db="EMBL/GenBank/DDBJ databases">
        <authorList>
            <person name="Watanabe M."/>
            <person name="Kojima H."/>
        </authorList>
    </citation>
    <scope>NUCLEOTIDE SEQUENCE [LARGE SCALE GENOMIC DNA]</scope>
    <source>
        <strain evidence="7">Tokyo 01</strain>
    </source>
</reference>
<dbReference type="GO" id="GO:0035438">
    <property type="term" value="F:cyclic-di-GMP binding"/>
    <property type="evidence" value="ECO:0007669"/>
    <property type="project" value="InterPro"/>
</dbReference>
<dbReference type="SUPFAM" id="SSF58104">
    <property type="entry name" value="Methyl-accepting chemotaxis protein (MCP) signaling domain"/>
    <property type="match status" value="1"/>
</dbReference>
<dbReference type="GO" id="GO:0006935">
    <property type="term" value="P:chemotaxis"/>
    <property type="evidence" value="ECO:0007669"/>
    <property type="project" value="UniProtKB-KW"/>
</dbReference>
<proteinExistence type="inferred from homology"/>
<dbReference type="InterPro" id="IPR009875">
    <property type="entry name" value="PilZ_domain"/>
</dbReference>
<gene>
    <name evidence="6" type="ORF">DENIS_4060</name>
</gene>
<dbReference type="Pfam" id="PF07238">
    <property type="entry name" value="PilZ"/>
    <property type="match status" value="1"/>
</dbReference>
<reference evidence="7" key="2">
    <citation type="submission" date="2019-01" db="EMBL/GenBank/DDBJ databases">
        <title>Genome sequence of Desulfonema ishimotonii strain Tokyo 01.</title>
        <authorList>
            <person name="Fukui M."/>
        </authorList>
    </citation>
    <scope>NUCLEOTIDE SEQUENCE [LARGE SCALE GENOMIC DNA]</scope>
    <source>
        <strain evidence="7">Tokyo 01</strain>
    </source>
</reference>
<evidence type="ECO:0000313" key="6">
    <source>
        <dbReference type="EMBL" id="GBC63071.1"/>
    </source>
</evidence>
<dbReference type="Pfam" id="PF00015">
    <property type="entry name" value="MCPsignal"/>
    <property type="match status" value="1"/>
</dbReference>
<dbReference type="EMBL" id="BEXT01000001">
    <property type="protein sequence ID" value="GBC63071.1"/>
    <property type="molecule type" value="Genomic_DNA"/>
</dbReference>
<dbReference type="Gene3D" id="1.10.287.950">
    <property type="entry name" value="Methyl-accepting chemotaxis protein"/>
    <property type="match status" value="1"/>
</dbReference>
<feature type="transmembrane region" description="Helical" evidence="4">
    <location>
        <begin position="188"/>
        <end position="209"/>
    </location>
</feature>
<dbReference type="Proteomes" id="UP000288096">
    <property type="component" value="Unassembled WGS sequence"/>
</dbReference>
<keyword evidence="1" id="KW-0145">Chemotaxis</keyword>
<keyword evidence="4" id="KW-0472">Membrane</keyword>
<accession>A0A401G1I2</accession>
<keyword evidence="7" id="KW-1185">Reference proteome</keyword>
<dbReference type="GO" id="GO:0007165">
    <property type="term" value="P:signal transduction"/>
    <property type="evidence" value="ECO:0007669"/>
    <property type="project" value="UniProtKB-KW"/>
</dbReference>
<dbReference type="InterPro" id="IPR051310">
    <property type="entry name" value="MCP_chemotaxis"/>
</dbReference>
<sequence length="577" mass="62435">MRLRMKLFVPAVIVTVVFSVAIACLYAAGTQATRTLGLKIRTSSETTRTVYRDAILNLMKLIESVSLDPMLGAEPDALNSILFRLKQYDSVTSGFFLDENENILADGRHIDENPDLGKPLPDKYRLNDDPGRPVFAVRGQTLVYSHPFDDQGDPIGRLQVVFSLEHISQIETDLIRQVETGAQQSDRFILKIAGVGVIIILMTLVFNLISISKTIRPLNMINRDLAAVSGHVASASNRVLSASHSLAEGSSEQAASIGETSASLVEMAGMTNMNGKRADQATALIEAGGGIVEKANAQLKMLAESMHDITNASRKAYDIAKTIDTIAFQTRLLALNAAIESARAEEAGAGFSIVAGAVRTLAAESAEAVMRTTDQLLGITAEIDRGLQALAVVQHTFENVMANSGQIREIFGGIIISSREHSQAVAQINAAMINIEAVMIRNLTHAEQTANASRQMSGMSERMNSFVRLLTGMSEQRQHVRIPLQLRGRLFEKRSGQSLQCFTGDLSAGGALIAVGHPLDVGAEWLLTLDSGDIRFNGLPVTILDKRTAADNGMYRYGVRFTAPDAGLAEKLNELLY</sequence>
<evidence type="ECO:0000256" key="1">
    <source>
        <dbReference type="ARBA" id="ARBA00022500"/>
    </source>
</evidence>
<dbReference type="InterPro" id="IPR004089">
    <property type="entry name" value="MCPsignal_dom"/>
</dbReference>
<dbReference type="OrthoDB" id="9816383at2"/>
<dbReference type="AlphaFoldDB" id="A0A401G1I2"/>
<keyword evidence="3" id="KW-0807">Transducer</keyword>
<dbReference type="Gene3D" id="2.40.10.220">
    <property type="entry name" value="predicted glycosyltransferase like domains"/>
    <property type="match status" value="1"/>
</dbReference>
<dbReference type="GO" id="GO:0004888">
    <property type="term" value="F:transmembrane signaling receptor activity"/>
    <property type="evidence" value="ECO:0007669"/>
    <property type="project" value="InterPro"/>
</dbReference>
<dbReference type="RefSeq" id="WP_124330191.1">
    <property type="nucleotide sequence ID" value="NZ_BEXT01000001.1"/>
</dbReference>
<evidence type="ECO:0000313" key="7">
    <source>
        <dbReference type="Proteomes" id="UP000288096"/>
    </source>
</evidence>
<dbReference type="InterPro" id="IPR004090">
    <property type="entry name" value="Chemotax_Me-accpt_rcpt"/>
</dbReference>
<dbReference type="GO" id="GO:0016020">
    <property type="term" value="C:membrane"/>
    <property type="evidence" value="ECO:0007669"/>
    <property type="project" value="InterPro"/>
</dbReference>
<comment type="caution">
    <text evidence="6">The sequence shown here is derived from an EMBL/GenBank/DDBJ whole genome shotgun (WGS) entry which is preliminary data.</text>
</comment>
<dbReference type="PROSITE" id="PS50111">
    <property type="entry name" value="CHEMOTAXIS_TRANSDUC_2"/>
    <property type="match status" value="1"/>
</dbReference>
<evidence type="ECO:0000256" key="4">
    <source>
        <dbReference type="SAM" id="Phobius"/>
    </source>
</evidence>
<evidence type="ECO:0000256" key="2">
    <source>
        <dbReference type="ARBA" id="ARBA00029447"/>
    </source>
</evidence>
<name>A0A401G1I2_9BACT</name>
<dbReference type="SUPFAM" id="SSF141371">
    <property type="entry name" value="PilZ domain-like"/>
    <property type="match status" value="1"/>
</dbReference>
<evidence type="ECO:0000259" key="5">
    <source>
        <dbReference type="PROSITE" id="PS50111"/>
    </source>
</evidence>
<evidence type="ECO:0000256" key="3">
    <source>
        <dbReference type="PROSITE-ProRule" id="PRU00284"/>
    </source>
</evidence>
<keyword evidence="4" id="KW-1133">Transmembrane helix</keyword>
<dbReference type="SMART" id="SM00283">
    <property type="entry name" value="MA"/>
    <property type="match status" value="1"/>
</dbReference>
<comment type="similarity">
    <text evidence="2">Belongs to the methyl-accepting chemotaxis (MCP) protein family.</text>
</comment>
<feature type="domain" description="Methyl-accepting transducer" evidence="5">
    <location>
        <begin position="228"/>
        <end position="457"/>
    </location>
</feature>
<dbReference type="PANTHER" id="PTHR43531:SF11">
    <property type="entry name" value="METHYL-ACCEPTING CHEMOTAXIS PROTEIN 3"/>
    <property type="match status" value="1"/>
</dbReference>
<dbReference type="PROSITE" id="PS51257">
    <property type="entry name" value="PROKAR_LIPOPROTEIN"/>
    <property type="match status" value="1"/>
</dbReference>
<organism evidence="6 7">
    <name type="scientific">Desulfonema ishimotonii</name>
    <dbReference type="NCBI Taxonomy" id="45657"/>
    <lineage>
        <taxon>Bacteria</taxon>
        <taxon>Pseudomonadati</taxon>
        <taxon>Thermodesulfobacteriota</taxon>
        <taxon>Desulfobacteria</taxon>
        <taxon>Desulfobacterales</taxon>
        <taxon>Desulfococcaceae</taxon>
        <taxon>Desulfonema</taxon>
    </lineage>
</organism>
<dbReference type="PRINTS" id="PR00260">
    <property type="entry name" value="CHEMTRNSDUCR"/>
</dbReference>
<keyword evidence="4" id="KW-0812">Transmembrane</keyword>